<dbReference type="AlphaFoldDB" id="A0A9D4U7F8"/>
<reference evidence="1" key="1">
    <citation type="submission" date="2021-01" db="EMBL/GenBank/DDBJ databases">
        <title>Adiantum capillus-veneris genome.</title>
        <authorList>
            <person name="Fang Y."/>
            <person name="Liao Q."/>
        </authorList>
    </citation>
    <scope>NUCLEOTIDE SEQUENCE</scope>
    <source>
        <strain evidence="1">H3</strain>
        <tissue evidence="1">Leaf</tissue>
    </source>
</reference>
<keyword evidence="2" id="KW-1185">Reference proteome</keyword>
<dbReference type="EMBL" id="JABFUD020000023">
    <property type="protein sequence ID" value="KAI5061711.1"/>
    <property type="molecule type" value="Genomic_DNA"/>
</dbReference>
<sequence>MFMVFEWTHISLSHVDTCRVSEVFLCKCYGALYWNMVCATNLETSFCIVNVKDSCKDLCVGQFVVIMSAMVTDESYHDLLYTLGRYTLGWLGMGSGSDCLQIGYIGVCLRGDRGAVRSLSYIEASSLCGGGFPIFPFPSCGAPTEDPLIDS</sequence>
<accession>A0A9D4U7F8</accession>
<proteinExistence type="predicted"/>
<dbReference type="Proteomes" id="UP000886520">
    <property type="component" value="Chromosome 23"/>
</dbReference>
<name>A0A9D4U7F8_ADICA</name>
<gene>
    <name evidence="1" type="ORF">GOP47_0024216</name>
</gene>
<evidence type="ECO:0000313" key="1">
    <source>
        <dbReference type="EMBL" id="KAI5061711.1"/>
    </source>
</evidence>
<evidence type="ECO:0000313" key="2">
    <source>
        <dbReference type="Proteomes" id="UP000886520"/>
    </source>
</evidence>
<protein>
    <submittedName>
        <fullName evidence="1">Uncharacterized protein</fullName>
    </submittedName>
</protein>
<organism evidence="1 2">
    <name type="scientific">Adiantum capillus-veneris</name>
    <name type="common">Maidenhair fern</name>
    <dbReference type="NCBI Taxonomy" id="13818"/>
    <lineage>
        <taxon>Eukaryota</taxon>
        <taxon>Viridiplantae</taxon>
        <taxon>Streptophyta</taxon>
        <taxon>Embryophyta</taxon>
        <taxon>Tracheophyta</taxon>
        <taxon>Polypodiopsida</taxon>
        <taxon>Polypodiidae</taxon>
        <taxon>Polypodiales</taxon>
        <taxon>Pteridineae</taxon>
        <taxon>Pteridaceae</taxon>
        <taxon>Vittarioideae</taxon>
        <taxon>Adiantum</taxon>
    </lineage>
</organism>
<comment type="caution">
    <text evidence="1">The sequence shown here is derived from an EMBL/GenBank/DDBJ whole genome shotgun (WGS) entry which is preliminary data.</text>
</comment>